<dbReference type="AlphaFoldDB" id="A0A5C5ZDE0"/>
<dbReference type="Proteomes" id="UP000315010">
    <property type="component" value="Unassembled WGS sequence"/>
</dbReference>
<dbReference type="EMBL" id="SJPJ01000001">
    <property type="protein sequence ID" value="TWT85170.1"/>
    <property type="molecule type" value="Genomic_DNA"/>
</dbReference>
<comment type="caution">
    <text evidence="2">The sequence shown here is derived from an EMBL/GenBank/DDBJ whole genome shotgun (WGS) entry which is preliminary data.</text>
</comment>
<feature type="region of interest" description="Disordered" evidence="1">
    <location>
        <begin position="1"/>
        <end position="42"/>
    </location>
</feature>
<feature type="compositionally biased region" description="Basic and acidic residues" evidence="1">
    <location>
        <begin position="20"/>
        <end position="39"/>
    </location>
</feature>
<evidence type="ECO:0000313" key="2">
    <source>
        <dbReference type="EMBL" id="TWT85170.1"/>
    </source>
</evidence>
<organism evidence="2 3">
    <name type="scientific">Novipirellula herctigrandis</name>
    <dbReference type="NCBI Taxonomy" id="2527986"/>
    <lineage>
        <taxon>Bacteria</taxon>
        <taxon>Pseudomonadati</taxon>
        <taxon>Planctomycetota</taxon>
        <taxon>Planctomycetia</taxon>
        <taxon>Pirellulales</taxon>
        <taxon>Pirellulaceae</taxon>
        <taxon>Novipirellula</taxon>
    </lineage>
</organism>
<name>A0A5C5ZDE0_9BACT</name>
<protein>
    <submittedName>
        <fullName evidence="2">Uncharacterized protein</fullName>
    </submittedName>
</protein>
<gene>
    <name evidence="2" type="ORF">CA13_66520</name>
</gene>
<evidence type="ECO:0000256" key="1">
    <source>
        <dbReference type="SAM" id="MobiDB-lite"/>
    </source>
</evidence>
<accession>A0A5C5ZDE0</accession>
<evidence type="ECO:0000313" key="3">
    <source>
        <dbReference type="Proteomes" id="UP000315010"/>
    </source>
</evidence>
<reference evidence="2 3" key="1">
    <citation type="submission" date="2019-02" db="EMBL/GenBank/DDBJ databases">
        <title>Deep-cultivation of Planctomycetes and their phenomic and genomic characterization uncovers novel biology.</title>
        <authorList>
            <person name="Wiegand S."/>
            <person name="Jogler M."/>
            <person name="Boedeker C."/>
            <person name="Pinto D."/>
            <person name="Vollmers J."/>
            <person name="Rivas-Marin E."/>
            <person name="Kohn T."/>
            <person name="Peeters S.H."/>
            <person name="Heuer A."/>
            <person name="Rast P."/>
            <person name="Oberbeckmann S."/>
            <person name="Bunk B."/>
            <person name="Jeske O."/>
            <person name="Meyerdierks A."/>
            <person name="Storesund J.E."/>
            <person name="Kallscheuer N."/>
            <person name="Luecker S."/>
            <person name="Lage O.M."/>
            <person name="Pohl T."/>
            <person name="Merkel B.J."/>
            <person name="Hornburger P."/>
            <person name="Mueller R.-W."/>
            <person name="Bruemmer F."/>
            <person name="Labrenz M."/>
            <person name="Spormann A.M."/>
            <person name="Op Den Camp H."/>
            <person name="Overmann J."/>
            <person name="Amann R."/>
            <person name="Jetten M.S.M."/>
            <person name="Mascher T."/>
            <person name="Medema M.H."/>
            <person name="Devos D.P."/>
            <person name="Kaster A.-K."/>
            <person name="Ovreas L."/>
            <person name="Rohde M."/>
            <person name="Galperin M.Y."/>
            <person name="Jogler C."/>
        </authorList>
    </citation>
    <scope>NUCLEOTIDE SEQUENCE [LARGE SCALE GENOMIC DNA]</scope>
    <source>
        <strain evidence="2 3">CA13</strain>
    </source>
</reference>
<proteinExistence type="predicted"/>
<sequence>MVTGDCSRKPSGRSVVEQRMSPEHADGRCEEARASHQEIGRSNQKSCPREWFVGYIVHRHQPQASVVTPRPNTSIPIGVDRITAGITGDERNGTHLQTRCRVLRVHPMVRWCFCSDFRATIAPSRSIIVPSVLPSAKFATILRCVLLFVGHRSVATIVGVGVRHQSSRRRSVTFRVERAVNAKHQLGEPAGPAAKE</sequence>
<keyword evidence="3" id="KW-1185">Reference proteome</keyword>